<dbReference type="InterPro" id="IPR001041">
    <property type="entry name" value="2Fe-2S_ferredoxin-type"/>
</dbReference>
<dbReference type="OrthoDB" id="425218at2"/>
<accession>U5DLT1</accession>
<dbReference type="eggNOG" id="COG0633">
    <property type="taxonomic scope" value="Bacteria"/>
</dbReference>
<evidence type="ECO:0000259" key="1">
    <source>
        <dbReference type="PROSITE" id="PS51085"/>
    </source>
</evidence>
<dbReference type="STRING" id="582515.KR51_00017570"/>
<dbReference type="CDD" id="cd00207">
    <property type="entry name" value="fer2"/>
    <property type="match status" value="1"/>
</dbReference>
<name>U5DLT1_9CHRO</name>
<comment type="caution">
    <text evidence="2">The sequence shown here is derived from an EMBL/GenBank/DDBJ whole genome shotgun (WGS) entry which is preliminary data.</text>
</comment>
<proteinExistence type="predicted"/>
<evidence type="ECO:0000313" key="3">
    <source>
        <dbReference type="Proteomes" id="UP000016960"/>
    </source>
</evidence>
<dbReference type="Gene3D" id="3.10.20.30">
    <property type="match status" value="1"/>
</dbReference>
<dbReference type="Pfam" id="PF00111">
    <property type="entry name" value="Fer2"/>
    <property type="match status" value="1"/>
</dbReference>
<dbReference type="InParanoid" id="U5DLT1"/>
<reference evidence="2 3" key="1">
    <citation type="submission" date="2013-05" db="EMBL/GenBank/DDBJ databases">
        <title>Draft genome sequence of Rubidibacter lacunae KORDI 51-2.</title>
        <authorList>
            <person name="Choi D.H."/>
            <person name="Noh J.H."/>
            <person name="Kwon K.-K."/>
            <person name="Lee J.-H."/>
            <person name="Ryu J.-Y."/>
        </authorList>
    </citation>
    <scope>NUCLEOTIDE SEQUENCE [LARGE SCALE GENOMIC DNA]</scope>
    <source>
        <strain evidence="2 3">KORDI 51-2</strain>
    </source>
</reference>
<gene>
    <name evidence="2" type="ORF">KR51_00017570</name>
</gene>
<sequence length="118" mass="12844">MPTVTAQGKVVACDRGANLRQVLLENNIDIYNGPAQQINCHGFGTCGTCAAWVEGDVSESAWREQARLGMPPHNRERGLRLTCQTKVLGDVRVTKYEGFWGESDRVAWTPGGKAAAAR</sequence>
<dbReference type="GO" id="GO:0051536">
    <property type="term" value="F:iron-sulfur cluster binding"/>
    <property type="evidence" value="ECO:0007669"/>
    <property type="project" value="InterPro"/>
</dbReference>
<dbReference type="EMBL" id="ASSJ01000047">
    <property type="protein sequence ID" value="ERN41539.1"/>
    <property type="molecule type" value="Genomic_DNA"/>
</dbReference>
<dbReference type="InterPro" id="IPR036010">
    <property type="entry name" value="2Fe-2S_ferredoxin-like_sf"/>
</dbReference>
<dbReference type="RefSeq" id="WP_022606573.1">
    <property type="nucleotide sequence ID" value="NZ_ASSJ01000047.1"/>
</dbReference>
<dbReference type="InterPro" id="IPR012675">
    <property type="entry name" value="Beta-grasp_dom_sf"/>
</dbReference>
<dbReference type="SUPFAM" id="SSF54292">
    <property type="entry name" value="2Fe-2S ferredoxin-like"/>
    <property type="match status" value="1"/>
</dbReference>
<organism evidence="2 3">
    <name type="scientific">Rubidibacter lacunae KORDI 51-2</name>
    <dbReference type="NCBI Taxonomy" id="582515"/>
    <lineage>
        <taxon>Bacteria</taxon>
        <taxon>Bacillati</taxon>
        <taxon>Cyanobacteriota</taxon>
        <taxon>Cyanophyceae</taxon>
        <taxon>Oscillatoriophycideae</taxon>
        <taxon>Chroococcales</taxon>
        <taxon>Aphanothecaceae</taxon>
        <taxon>Rubidibacter</taxon>
    </lineage>
</organism>
<keyword evidence="3" id="KW-1185">Reference proteome</keyword>
<dbReference type="PROSITE" id="PS51085">
    <property type="entry name" value="2FE2S_FER_2"/>
    <property type="match status" value="1"/>
</dbReference>
<protein>
    <submittedName>
        <fullName evidence="2">Ferredoxin</fullName>
    </submittedName>
</protein>
<dbReference type="AlphaFoldDB" id="U5DLT1"/>
<feature type="domain" description="2Fe-2S ferredoxin-type" evidence="1">
    <location>
        <begin position="1"/>
        <end position="99"/>
    </location>
</feature>
<evidence type="ECO:0000313" key="2">
    <source>
        <dbReference type="EMBL" id="ERN41539.1"/>
    </source>
</evidence>
<dbReference type="Proteomes" id="UP000016960">
    <property type="component" value="Unassembled WGS sequence"/>
</dbReference>